<evidence type="ECO:0000313" key="3">
    <source>
        <dbReference type="Proteomes" id="UP000824202"/>
    </source>
</evidence>
<dbReference type="Gene3D" id="3.90.550.10">
    <property type="entry name" value="Spore Coat Polysaccharide Biosynthesis Protein SpsA, Chain A"/>
    <property type="match status" value="1"/>
</dbReference>
<keyword evidence="2" id="KW-0808">Transferase</keyword>
<comment type="caution">
    <text evidence="2">The sequence shown here is derived from an EMBL/GenBank/DDBJ whole genome shotgun (WGS) entry which is preliminary data.</text>
</comment>
<dbReference type="InterPro" id="IPR029044">
    <property type="entry name" value="Nucleotide-diphossugar_trans"/>
</dbReference>
<feature type="domain" description="Glycosyltransferase 2-like" evidence="1">
    <location>
        <begin position="4"/>
        <end position="135"/>
    </location>
</feature>
<dbReference type="InterPro" id="IPR001173">
    <property type="entry name" value="Glyco_trans_2-like"/>
</dbReference>
<dbReference type="GO" id="GO:0016757">
    <property type="term" value="F:glycosyltransferase activity"/>
    <property type="evidence" value="ECO:0007669"/>
    <property type="project" value="UniProtKB-KW"/>
</dbReference>
<dbReference type="GO" id="GO:0006487">
    <property type="term" value="P:protein N-linked glycosylation"/>
    <property type="evidence" value="ECO:0007669"/>
    <property type="project" value="TreeGrafter"/>
</dbReference>
<reference evidence="2" key="1">
    <citation type="journal article" date="2021" name="PeerJ">
        <title>Extensive microbial diversity within the chicken gut microbiome revealed by metagenomics and culture.</title>
        <authorList>
            <person name="Gilroy R."/>
            <person name="Ravi A."/>
            <person name="Getino M."/>
            <person name="Pursley I."/>
            <person name="Horton D.L."/>
            <person name="Alikhan N.F."/>
            <person name="Baker D."/>
            <person name="Gharbi K."/>
            <person name="Hall N."/>
            <person name="Watson M."/>
            <person name="Adriaenssens E.M."/>
            <person name="Foster-Nyarko E."/>
            <person name="Jarju S."/>
            <person name="Secka A."/>
            <person name="Antonio M."/>
            <person name="Oren A."/>
            <person name="Chaudhuri R.R."/>
            <person name="La Ragione R."/>
            <person name="Hildebrand F."/>
            <person name="Pallen M.J."/>
        </authorList>
    </citation>
    <scope>NUCLEOTIDE SEQUENCE</scope>
    <source>
        <strain evidence="2">23274</strain>
    </source>
</reference>
<dbReference type="AlphaFoldDB" id="A0A9D1V0D5"/>
<dbReference type="SUPFAM" id="SSF53448">
    <property type="entry name" value="Nucleotide-diphospho-sugar transferases"/>
    <property type="match status" value="1"/>
</dbReference>
<evidence type="ECO:0000313" key="2">
    <source>
        <dbReference type="EMBL" id="HIX03618.1"/>
    </source>
</evidence>
<dbReference type="PANTHER" id="PTHR10859:SF91">
    <property type="entry name" value="DOLICHYL-PHOSPHATE BETA-GLUCOSYLTRANSFERASE"/>
    <property type="match status" value="1"/>
</dbReference>
<gene>
    <name evidence="2" type="ORF">H9863_05830</name>
</gene>
<dbReference type="Proteomes" id="UP000824202">
    <property type="component" value="Unassembled WGS sequence"/>
</dbReference>
<accession>A0A9D1V0D5</accession>
<dbReference type="EC" id="2.4.-.-" evidence="2"/>
<dbReference type="EMBL" id="DXFT01000110">
    <property type="protein sequence ID" value="HIX03618.1"/>
    <property type="molecule type" value="Genomic_DNA"/>
</dbReference>
<proteinExistence type="predicted"/>
<evidence type="ECO:0000259" key="1">
    <source>
        <dbReference type="Pfam" id="PF00535"/>
    </source>
</evidence>
<dbReference type="PANTHER" id="PTHR10859">
    <property type="entry name" value="GLYCOSYL TRANSFERASE"/>
    <property type="match status" value="1"/>
</dbReference>
<dbReference type="Pfam" id="PF00535">
    <property type="entry name" value="Glycos_transf_2"/>
    <property type="match status" value="1"/>
</dbReference>
<organism evidence="2 3">
    <name type="scientific">Candidatus Odoribacter faecigallinarum</name>
    <dbReference type="NCBI Taxonomy" id="2838706"/>
    <lineage>
        <taxon>Bacteria</taxon>
        <taxon>Pseudomonadati</taxon>
        <taxon>Bacteroidota</taxon>
        <taxon>Bacteroidia</taxon>
        <taxon>Bacteroidales</taxon>
        <taxon>Odoribacteraceae</taxon>
        <taxon>Odoribacter</taxon>
    </lineage>
</organism>
<name>A0A9D1V0D5_9BACT</name>
<reference evidence="2" key="2">
    <citation type="submission" date="2021-04" db="EMBL/GenBank/DDBJ databases">
        <authorList>
            <person name="Gilroy R."/>
        </authorList>
    </citation>
    <scope>NUCLEOTIDE SEQUENCE</scope>
    <source>
        <strain evidence="2">23274</strain>
    </source>
</reference>
<protein>
    <submittedName>
        <fullName evidence="2">Glycosyltransferase</fullName>
        <ecNumber evidence="2">2.4.-.-</ecNumber>
    </submittedName>
</protein>
<sequence length="249" mass="28761">MKACIVIPCYNEAGRLREDVFLTFLDRYADIDFCFVNDGSSDDTEGVLQSVSAKREGRMIVVTYPDNQGKAEAVRRGFLHVSALHSYDAIAFADADLATPLEEMKRLIDVFERQAGVVLVMGSRIERMGVVIRRKLYRHFSGRIFAAVVSVLFRLNAYDTQCGAKVFAPRVVEEVFHEPFLSHWLFDIEILLRLRNRYANYNEIIHEIPLDVWIEQGNSKIRPLHLLKMPGQLLRIFFKYRKRDKDCIG</sequence>
<keyword evidence="2" id="KW-0328">Glycosyltransferase</keyword>